<proteinExistence type="predicted"/>
<dbReference type="PROSITE" id="PS50110">
    <property type="entry name" value="RESPONSE_REGULATORY"/>
    <property type="match status" value="1"/>
</dbReference>
<evidence type="ECO:0000256" key="1">
    <source>
        <dbReference type="ARBA" id="ARBA00022679"/>
    </source>
</evidence>
<reference evidence="8 9" key="1">
    <citation type="submission" date="2016-10" db="EMBL/GenBank/DDBJ databases">
        <authorList>
            <person name="de Groot N.N."/>
        </authorList>
    </citation>
    <scope>NUCLEOTIDE SEQUENCE [LARGE SCALE GENOMIC DNA]</scope>
    <source>
        <strain evidence="8 9">CGMCC 1.5337</strain>
    </source>
</reference>
<dbReference type="Pfam" id="PF13185">
    <property type="entry name" value="GAF_2"/>
    <property type="match status" value="2"/>
</dbReference>
<dbReference type="InterPro" id="IPR035965">
    <property type="entry name" value="PAS-like_dom_sf"/>
</dbReference>
<evidence type="ECO:0000256" key="5">
    <source>
        <dbReference type="PROSITE-ProRule" id="PRU00169"/>
    </source>
</evidence>
<accession>A0A1I0PHA3</accession>
<dbReference type="GO" id="GO:0016301">
    <property type="term" value="F:kinase activity"/>
    <property type="evidence" value="ECO:0007669"/>
    <property type="project" value="UniProtKB-KW"/>
</dbReference>
<dbReference type="InterPro" id="IPR013656">
    <property type="entry name" value="PAS_4"/>
</dbReference>
<dbReference type="SMART" id="SM00065">
    <property type="entry name" value="GAF"/>
    <property type="match status" value="2"/>
</dbReference>
<dbReference type="PANTHER" id="PTHR34236">
    <property type="entry name" value="DIMETHYL SULFOXIDE REDUCTASE TRANSCRIPTIONAL ACTIVATOR"/>
    <property type="match status" value="1"/>
</dbReference>
<dbReference type="Gene3D" id="3.30.450.20">
    <property type="entry name" value="PAS domain"/>
    <property type="match status" value="2"/>
</dbReference>
<keyword evidence="1" id="KW-0808">Transferase</keyword>
<feature type="domain" description="PAS" evidence="7">
    <location>
        <begin position="271"/>
        <end position="326"/>
    </location>
</feature>
<dbReference type="Pfam" id="PF08448">
    <property type="entry name" value="PAS_4"/>
    <property type="match status" value="1"/>
</dbReference>
<evidence type="ECO:0000313" key="9">
    <source>
        <dbReference type="Proteomes" id="UP000198518"/>
    </source>
</evidence>
<dbReference type="InterPro" id="IPR003018">
    <property type="entry name" value="GAF"/>
</dbReference>
<evidence type="ECO:0000256" key="4">
    <source>
        <dbReference type="ARBA" id="ARBA00023163"/>
    </source>
</evidence>
<keyword evidence="2" id="KW-0418">Kinase</keyword>
<feature type="domain" description="Response regulatory" evidence="6">
    <location>
        <begin position="12"/>
        <end position="127"/>
    </location>
</feature>
<dbReference type="SUPFAM" id="SSF55781">
    <property type="entry name" value="GAF domain-like"/>
    <property type="match status" value="2"/>
</dbReference>
<dbReference type="GO" id="GO:0000160">
    <property type="term" value="P:phosphorelay signal transduction system"/>
    <property type="evidence" value="ECO:0007669"/>
    <property type="project" value="InterPro"/>
</dbReference>
<dbReference type="SUPFAM" id="SSF55785">
    <property type="entry name" value="PYP-like sensor domain (PAS domain)"/>
    <property type="match status" value="2"/>
</dbReference>
<evidence type="ECO:0000259" key="6">
    <source>
        <dbReference type="PROSITE" id="PS50110"/>
    </source>
</evidence>
<dbReference type="SMART" id="SM00091">
    <property type="entry name" value="PAS"/>
    <property type="match status" value="2"/>
</dbReference>
<dbReference type="InterPro" id="IPR000014">
    <property type="entry name" value="PAS"/>
</dbReference>
<dbReference type="NCBIfam" id="TIGR00229">
    <property type="entry name" value="sensory_box"/>
    <property type="match status" value="2"/>
</dbReference>
<dbReference type="Pfam" id="PF04967">
    <property type="entry name" value="HTH_10"/>
    <property type="match status" value="1"/>
</dbReference>
<dbReference type="CDD" id="cd00130">
    <property type="entry name" value="PAS"/>
    <property type="match status" value="2"/>
</dbReference>
<dbReference type="RefSeq" id="WP_089668844.1">
    <property type="nucleotide sequence ID" value="NZ_FOJA01000001.1"/>
</dbReference>
<dbReference type="InterPro" id="IPR001789">
    <property type="entry name" value="Sig_transdc_resp-reg_receiver"/>
</dbReference>
<dbReference type="STRING" id="355548.SAMN04487945_1649"/>
<evidence type="ECO:0000259" key="7">
    <source>
        <dbReference type="PROSITE" id="PS50112"/>
    </source>
</evidence>
<dbReference type="Gene3D" id="3.30.450.40">
    <property type="match status" value="2"/>
</dbReference>
<keyword evidence="4" id="KW-0804">Transcription</keyword>
<dbReference type="PANTHER" id="PTHR34236:SF1">
    <property type="entry name" value="DIMETHYL SULFOXIDE REDUCTASE TRANSCRIPTIONAL ACTIVATOR"/>
    <property type="match status" value="1"/>
</dbReference>
<dbReference type="AlphaFoldDB" id="A0A1I0PHA3"/>
<name>A0A1I0PHA3_9EURY</name>
<evidence type="ECO:0000256" key="3">
    <source>
        <dbReference type="ARBA" id="ARBA00023015"/>
    </source>
</evidence>
<sequence>MIPDSNTVLDDAVVVTVGDTPWITAYADSLRDRTDATVHSYERAAAARDAIQQTSPDCLVLEHVLPETTGVAVAERLRDATTSLPVLLGTADGSERIASDAIAAGVTDYLAVDGALDDTVEDARRRTERALRDAQRATTQRERARQFDATFHDTRTATWVLDPDGTLSRVNQAARDMVDASADAVVGDPFWTLPWWPDDERAAADVRRLVETAADGEFGHAVATRSGVAGERVLELSVQPVTDERGDLVSIVVDGVDSTDRVDLERELRQSEELHRVTLKNMTDTVLMTDEDGEYTYVCPNVHFVFGYTADEIRERGTIEDLLGEDLFDREELAEDGVLKNIETTATDRAGREHTLLVNVREVSIQGGTLLYSCRDITKRKQREQALATLQETARDFLYAETHQEIAQHVVEDTPDVLGLDASAVYRFDADENHLDPAAHSQGMRDAHGPLPAVHADGRDLTSHSFVADDTRFFADVHDADRLANPATDLRSVAYIPLGNHGVFVAGTTEVGAFDDVTRELADLLAATAEAALDRVTRESQLREQDRELQRRNDQLTTLDRTNETIREIDQALVRSETREEIDHTVCERLTADGRFEFAWLGTVDDATGTVEARASAGDGRGYVDSRSFPVAAEGVEPAGRTAATGEATLVSNVAADLRAAAWRTDAISRDFLSVLSVPLVYNDLSYGVLTVYADTPDAFDDPVRTVLAELGETIAAAISASERKRALLTTSTTRVEYAVSDPSFVLTRLAGAADCTVTYEGGVQQTDGGNYVFVTVEDAALDAAATAAADLAVVEAVQPIRGGDTGGVLRLRLAEPFLATELADHGAVLQRTTSTAGETTLVVDVSGSVDARGVTQFVAERFGDVDLASKQTREQASEHGFYASVLERLTDRQLEVLETAYYSGFFESPRQATGETVADSLGISPQAFYQHVRTVQRKLFAALVDDHTPVTVQHAD</sequence>
<dbReference type="InterPro" id="IPR007050">
    <property type="entry name" value="HTH_bacterioopsin"/>
</dbReference>
<gene>
    <name evidence="8" type="ORF">SAMN04487945_1649</name>
</gene>
<dbReference type="EMBL" id="FOJA01000001">
    <property type="protein sequence ID" value="SEW13084.1"/>
    <property type="molecule type" value="Genomic_DNA"/>
</dbReference>
<keyword evidence="9" id="KW-1185">Reference proteome</keyword>
<dbReference type="CDD" id="cd00156">
    <property type="entry name" value="REC"/>
    <property type="match status" value="1"/>
</dbReference>
<dbReference type="InterPro" id="IPR011006">
    <property type="entry name" value="CheY-like_superfamily"/>
</dbReference>
<evidence type="ECO:0000313" key="8">
    <source>
        <dbReference type="EMBL" id="SEW13084.1"/>
    </source>
</evidence>
<dbReference type="InterPro" id="IPR036388">
    <property type="entry name" value="WH-like_DNA-bd_sf"/>
</dbReference>
<dbReference type="Gene3D" id="1.10.10.10">
    <property type="entry name" value="Winged helix-like DNA-binding domain superfamily/Winged helix DNA-binding domain"/>
    <property type="match status" value="1"/>
</dbReference>
<dbReference type="SUPFAM" id="SSF52172">
    <property type="entry name" value="CheY-like"/>
    <property type="match status" value="1"/>
</dbReference>
<evidence type="ECO:0000256" key="2">
    <source>
        <dbReference type="ARBA" id="ARBA00022777"/>
    </source>
</evidence>
<dbReference type="InterPro" id="IPR029016">
    <property type="entry name" value="GAF-like_dom_sf"/>
</dbReference>
<dbReference type="Gene3D" id="3.40.50.2300">
    <property type="match status" value="1"/>
</dbReference>
<dbReference type="PROSITE" id="PS50112">
    <property type="entry name" value="PAS"/>
    <property type="match status" value="1"/>
</dbReference>
<keyword evidence="3" id="KW-0805">Transcription regulation</keyword>
<dbReference type="InterPro" id="IPR031803">
    <property type="entry name" value="BAT_GAF/HTH-assoc"/>
</dbReference>
<dbReference type="Proteomes" id="UP000198518">
    <property type="component" value="Unassembled WGS sequence"/>
</dbReference>
<comment type="caution">
    <text evidence="5">Lacks conserved residue(s) required for the propagation of feature annotation.</text>
</comment>
<protein>
    <submittedName>
        <fullName evidence="8">PAS domain S-box-containing protein</fullName>
    </submittedName>
</protein>
<dbReference type="Pfam" id="PF15915">
    <property type="entry name" value="BAT"/>
    <property type="match status" value="1"/>
</dbReference>
<organism evidence="8 9">
    <name type="scientific">Halobacterium jilantaiense</name>
    <dbReference type="NCBI Taxonomy" id="355548"/>
    <lineage>
        <taxon>Archaea</taxon>
        <taxon>Methanobacteriati</taxon>
        <taxon>Methanobacteriota</taxon>
        <taxon>Stenosarchaea group</taxon>
        <taxon>Halobacteria</taxon>
        <taxon>Halobacteriales</taxon>
        <taxon>Halobacteriaceae</taxon>
        <taxon>Halobacterium</taxon>
    </lineage>
</organism>
<dbReference type="Pfam" id="PF00072">
    <property type="entry name" value="Response_reg"/>
    <property type="match status" value="1"/>
</dbReference>